<keyword evidence="2" id="KW-1185">Reference proteome</keyword>
<proteinExistence type="predicted"/>
<name>A0A5C3L3H2_COPMA</name>
<dbReference type="AlphaFoldDB" id="A0A5C3L3H2"/>
<feature type="non-terminal residue" evidence="1">
    <location>
        <position position="1"/>
    </location>
</feature>
<reference evidence="1 2" key="1">
    <citation type="journal article" date="2019" name="Nat. Ecol. Evol.">
        <title>Megaphylogeny resolves global patterns of mushroom evolution.</title>
        <authorList>
            <person name="Varga T."/>
            <person name="Krizsan K."/>
            <person name="Foldi C."/>
            <person name="Dima B."/>
            <person name="Sanchez-Garcia M."/>
            <person name="Sanchez-Ramirez S."/>
            <person name="Szollosi G.J."/>
            <person name="Szarkandi J.G."/>
            <person name="Papp V."/>
            <person name="Albert L."/>
            <person name="Andreopoulos W."/>
            <person name="Angelini C."/>
            <person name="Antonin V."/>
            <person name="Barry K.W."/>
            <person name="Bougher N.L."/>
            <person name="Buchanan P."/>
            <person name="Buyck B."/>
            <person name="Bense V."/>
            <person name="Catcheside P."/>
            <person name="Chovatia M."/>
            <person name="Cooper J."/>
            <person name="Damon W."/>
            <person name="Desjardin D."/>
            <person name="Finy P."/>
            <person name="Geml J."/>
            <person name="Haridas S."/>
            <person name="Hughes K."/>
            <person name="Justo A."/>
            <person name="Karasinski D."/>
            <person name="Kautmanova I."/>
            <person name="Kiss B."/>
            <person name="Kocsube S."/>
            <person name="Kotiranta H."/>
            <person name="LaButti K.M."/>
            <person name="Lechner B.E."/>
            <person name="Liimatainen K."/>
            <person name="Lipzen A."/>
            <person name="Lukacs Z."/>
            <person name="Mihaltcheva S."/>
            <person name="Morgado L.N."/>
            <person name="Niskanen T."/>
            <person name="Noordeloos M.E."/>
            <person name="Ohm R.A."/>
            <person name="Ortiz-Santana B."/>
            <person name="Ovrebo C."/>
            <person name="Racz N."/>
            <person name="Riley R."/>
            <person name="Savchenko A."/>
            <person name="Shiryaev A."/>
            <person name="Soop K."/>
            <person name="Spirin V."/>
            <person name="Szebenyi C."/>
            <person name="Tomsovsky M."/>
            <person name="Tulloss R.E."/>
            <person name="Uehling J."/>
            <person name="Grigoriev I.V."/>
            <person name="Vagvolgyi C."/>
            <person name="Papp T."/>
            <person name="Martin F.M."/>
            <person name="Miettinen O."/>
            <person name="Hibbett D.S."/>
            <person name="Nagy L.G."/>
        </authorList>
    </citation>
    <scope>NUCLEOTIDE SEQUENCE [LARGE SCALE GENOMIC DNA]</scope>
    <source>
        <strain evidence="1 2">CBS 121175</strain>
    </source>
</reference>
<evidence type="ECO:0000313" key="1">
    <source>
        <dbReference type="EMBL" id="TFK27554.1"/>
    </source>
</evidence>
<accession>A0A5C3L3H2</accession>
<organism evidence="1 2">
    <name type="scientific">Coprinopsis marcescibilis</name>
    <name type="common">Agaric fungus</name>
    <name type="synonym">Psathyrella marcescibilis</name>
    <dbReference type="NCBI Taxonomy" id="230819"/>
    <lineage>
        <taxon>Eukaryota</taxon>
        <taxon>Fungi</taxon>
        <taxon>Dikarya</taxon>
        <taxon>Basidiomycota</taxon>
        <taxon>Agaricomycotina</taxon>
        <taxon>Agaricomycetes</taxon>
        <taxon>Agaricomycetidae</taxon>
        <taxon>Agaricales</taxon>
        <taxon>Agaricineae</taxon>
        <taxon>Psathyrellaceae</taxon>
        <taxon>Coprinopsis</taxon>
    </lineage>
</organism>
<dbReference type="OrthoDB" id="2961306at2759"/>
<gene>
    <name evidence="1" type="ORF">FA15DRAFT_586042</name>
</gene>
<protein>
    <submittedName>
        <fullName evidence="1">Uncharacterized protein</fullName>
    </submittedName>
</protein>
<dbReference type="EMBL" id="ML210163">
    <property type="protein sequence ID" value="TFK27554.1"/>
    <property type="molecule type" value="Genomic_DNA"/>
</dbReference>
<sequence>NFNSGKWVSATLQGRSEEAHHAETGACATPDVIGYSTPNGIQHLIKVPEGEGQLEYITQLAEAQDFDALSRYAHYA</sequence>
<dbReference type="Proteomes" id="UP000307440">
    <property type="component" value="Unassembled WGS sequence"/>
</dbReference>
<evidence type="ECO:0000313" key="2">
    <source>
        <dbReference type="Proteomes" id="UP000307440"/>
    </source>
</evidence>